<organism evidence="2">
    <name type="scientific">freshwater metagenome</name>
    <dbReference type="NCBI Taxonomy" id="449393"/>
    <lineage>
        <taxon>unclassified sequences</taxon>
        <taxon>metagenomes</taxon>
        <taxon>ecological metagenomes</taxon>
    </lineage>
</organism>
<dbReference type="Pfam" id="PF00326">
    <property type="entry name" value="Peptidase_S9"/>
    <property type="match status" value="1"/>
</dbReference>
<dbReference type="EMBL" id="CAESAL010000040">
    <property type="protein sequence ID" value="CAB4343056.1"/>
    <property type="molecule type" value="Genomic_DNA"/>
</dbReference>
<dbReference type="InterPro" id="IPR050585">
    <property type="entry name" value="Xaa-Pro_dipeptidyl-ppase/CocE"/>
</dbReference>
<dbReference type="PANTHER" id="PTHR43056">
    <property type="entry name" value="PEPTIDASE S9 PROLYL OLIGOPEPTIDASE"/>
    <property type="match status" value="1"/>
</dbReference>
<name>A0A6J5ZP07_9ZZZZ</name>
<dbReference type="SUPFAM" id="SSF82171">
    <property type="entry name" value="DPP6 N-terminal domain-like"/>
    <property type="match status" value="1"/>
</dbReference>
<evidence type="ECO:0000313" key="2">
    <source>
        <dbReference type="EMBL" id="CAB4343056.1"/>
    </source>
</evidence>
<feature type="domain" description="Peptidase S9 prolyl oligopeptidase catalytic" evidence="1">
    <location>
        <begin position="454"/>
        <end position="660"/>
    </location>
</feature>
<dbReference type="InterPro" id="IPR001375">
    <property type="entry name" value="Peptidase_S9_cat"/>
</dbReference>
<reference evidence="2" key="1">
    <citation type="submission" date="2020-05" db="EMBL/GenBank/DDBJ databases">
        <authorList>
            <person name="Chiriac C."/>
            <person name="Salcher M."/>
            <person name="Ghai R."/>
            <person name="Kavagutti S V."/>
        </authorList>
    </citation>
    <scope>NUCLEOTIDE SEQUENCE</scope>
</reference>
<proteinExistence type="predicted"/>
<gene>
    <name evidence="2" type="ORF">UFOPK3331_01183</name>
</gene>
<dbReference type="InterPro" id="IPR029058">
    <property type="entry name" value="AB_hydrolase_fold"/>
</dbReference>
<dbReference type="Gene3D" id="3.40.50.1820">
    <property type="entry name" value="alpha/beta hydrolase"/>
    <property type="match status" value="1"/>
</dbReference>
<dbReference type="AlphaFoldDB" id="A0A6J5ZP07"/>
<accession>A0A6J5ZP07</accession>
<protein>
    <submittedName>
        <fullName evidence="2">Unannotated protein</fullName>
    </submittedName>
</protein>
<dbReference type="GO" id="GO:0008236">
    <property type="term" value="F:serine-type peptidase activity"/>
    <property type="evidence" value="ECO:0007669"/>
    <property type="project" value="InterPro"/>
</dbReference>
<dbReference type="GO" id="GO:0006508">
    <property type="term" value="P:proteolysis"/>
    <property type="evidence" value="ECO:0007669"/>
    <property type="project" value="InterPro"/>
</dbReference>
<dbReference type="Gene3D" id="2.120.10.30">
    <property type="entry name" value="TolB, C-terminal domain"/>
    <property type="match status" value="1"/>
</dbReference>
<sequence>MTTAPFGSWSSPITADLIVSRSVSIGEVFVGGNDVWWSEARPEEGGRVQLVRHHPGGGAVDVLPDGFGARTRVHEYGGGAWWLHGSDVVFVNWADQRLYRLAAGASTPTALTPESAEHHGDRYADGRFTADGRWVVCVRERHGSADAEPINEIVAVRVHHSGEPAEPVVLVTGSDFVAAPRVNPSGNVLTWFRWNHPDMPWDGTELCVASMYDDQTDDGQIVVGDTHVVAGGRDESITQPEWAPDGSLLFISDRTDWWNLYRVSADAIHELVANGVAADATPIAPVDAEIGVPHWVFDNSRYAVLADGRILVAWFKLGIDHLGVIPAGGGAMVPLESPFTALSSVRAFGYGAVVVGASPTSEAIVAVLDVPSKSDIDGSTAVLSAPLRPTRDLGIGTEWYSTPEPITFATSGDRFAHGLYYAPTNPDFTAPDGERAPLIVLSHGGPTSAARPQLNLGVQFWTSRGFGVVDVNYGGSTGYGRSYRRRLIGEWGIVDVDDSIAATRLLIDRGDADRDRLIIRGGSAGGFTTLSALTFRDVFAAGCSLYGVADLEALARDTHKFEARYLDSLVGPWPARSDIYAERSPIHHVEDLECPLIVLQGLEDEIVPPNQSQMIVEALDANGVPWAYLEFEGEQHGFRQAATIKRSLEAEAYFYSKVLGFDLADDVEPIDIAHL</sequence>
<dbReference type="InterPro" id="IPR011042">
    <property type="entry name" value="6-blade_b-propeller_TolB-like"/>
</dbReference>
<dbReference type="PANTHER" id="PTHR43056:SF5">
    <property type="entry name" value="PEPTIDASE S9 PROLYL OLIGOPEPTIDASE CATALYTIC DOMAIN-CONTAINING PROTEIN"/>
    <property type="match status" value="1"/>
</dbReference>
<dbReference type="SUPFAM" id="SSF53474">
    <property type="entry name" value="alpha/beta-Hydrolases"/>
    <property type="match status" value="1"/>
</dbReference>
<evidence type="ECO:0000259" key="1">
    <source>
        <dbReference type="Pfam" id="PF00326"/>
    </source>
</evidence>